<dbReference type="PROSITE" id="PS50110">
    <property type="entry name" value="RESPONSE_REGULATORY"/>
    <property type="match status" value="1"/>
</dbReference>
<evidence type="ECO:0000313" key="5">
    <source>
        <dbReference type="Proteomes" id="UP000662185"/>
    </source>
</evidence>
<proteinExistence type="predicted"/>
<feature type="modified residue" description="4-aspartylphosphate" evidence="2">
    <location>
        <position position="60"/>
    </location>
</feature>
<protein>
    <submittedName>
        <fullName evidence="4">Response regulator</fullName>
    </submittedName>
</protein>
<dbReference type="CDD" id="cd17580">
    <property type="entry name" value="REC_2_DhkD-like"/>
    <property type="match status" value="1"/>
</dbReference>
<dbReference type="PANTHER" id="PTHR44591">
    <property type="entry name" value="STRESS RESPONSE REGULATOR PROTEIN 1"/>
    <property type="match status" value="1"/>
</dbReference>
<accession>A0A926WFY7</accession>
<organism evidence="4 5">
    <name type="scientific">Anabaena sphaerica FACHB-251</name>
    <dbReference type="NCBI Taxonomy" id="2692883"/>
    <lineage>
        <taxon>Bacteria</taxon>
        <taxon>Bacillati</taxon>
        <taxon>Cyanobacteriota</taxon>
        <taxon>Cyanophyceae</taxon>
        <taxon>Nostocales</taxon>
        <taxon>Nostocaceae</taxon>
        <taxon>Anabaena</taxon>
    </lineage>
</organism>
<dbReference type="SUPFAM" id="SSF52172">
    <property type="entry name" value="CheY-like"/>
    <property type="match status" value="1"/>
</dbReference>
<dbReference type="PANTHER" id="PTHR44591:SF3">
    <property type="entry name" value="RESPONSE REGULATORY DOMAIN-CONTAINING PROTEIN"/>
    <property type="match status" value="1"/>
</dbReference>
<feature type="domain" description="Response regulatory" evidence="3">
    <location>
        <begin position="11"/>
        <end position="129"/>
    </location>
</feature>
<comment type="caution">
    <text evidence="4">The sequence shown here is derived from an EMBL/GenBank/DDBJ whole genome shotgun (WGS) entry which is preliminary data.</text>
</comment>
<dbReference type="RefSeq" id="WP_190556815.1">
    <property type="nucleotide sequence ID" value="NZ_JACJQU010000001.1"/>
</dbReference>
<dbReference type="InterPro" id="IPR001789">
    <property type="entry name" value="Sig_transdc_resp-reg_receiver"/>
</dbReference>
<dbReference type="EMBL" id="JACJQU010000001">
    <property type="protein sequence ID" value="MBD2292423.1"/>
    <property type="molecule type" value="Genomic_DNA"/>
</dbReference>
<dbReference type="SMART" id="SM00448">
    <property type="entry name" value="REC"/>
    <property type="match status" value="1"/>
</dbReference>
<evidence type="ECO:0000256" key="1">
    <source>
        <dbReference type="ARBA" id="ARBA00022553"/>
    </source>
</evidence>
<dbReference type="AlphaFoldDB" id="A0A926WFY7"/>
<keyword evidence="5" id="KW-1185">Reference proteome</keyword>
<evidence type="ECO:0000256" key="2">
    <source>
        <dbReference type="PROSITE-ProRule" id="PRU00169"/>
    </source>
</evidence>
<reference evidence="5" key="1">
    <citation type="journal article" date="2020" name="ISME J.">
        <title>Comparative genomics reveals insights into cyanobacterial evolution and habitat adaptation.</title>
        <authorList>
            <person name="Chen M.Y."/>
            <person name="Teng W.K."/>
            <person name="Zhao L."/>
            <person name="Hu C.X."/>
            <person name="Zhou Y.K."/>
            <person name="Han B.P."/>
            <person name="Song L.R."/>
            <person name="Shu W.S."/>
        </authorList>
    </citation>
    <scope>NUCLEOTIDE SEQUENCE [LARGE SCALE GENOMIC DNA]</scope>
    <source>
        <strain evidence="5">FACHB-251</strain>
    </source>
</reference>
<dbReference type="InterPro" id="IPR050595">
    <property type="entry name" value="Bact_response_regulator"/>
</dbReference>
<dbReference type="Pfam" id="PF00072">
    <property type="entry name" value="Response_reg"/>
    <property type="match status" value="1"/>
</dbReference>
<sequence>METDLPLTGLRILVVDDNDDSCCYITAVLELEGASVKAVPSAALALEILPHFNPDALICDIAMPGEDGYTFIRKVRLLSANEGGQVPAVALTAYADSEDRVHALEAGFQRHIAKPVEPSELVEIIANLVTFSKC</sequence>
<dbReference type="Gene3D" id="3.40.50.2300">
    <property type="match status" value="1"/>
</dbReference>
<dbReference type="Proteomes" id="UP000662185">
    <property type="component" value="Unassembled WGS sequence"/>
</dbReference>
<evidence type="ECO:0000313" key="4">
    <source>
        <dbReference type="EMBL" id="MBD2292423.1"/>
    </source>
</evidence>
<name>A0A926WFY7_9NOST</name>
<dbReference type="InterPro" id="IPR011006">
    <property type="entry name" value="CheY-like_superfamily"/>
</dbReference>
<gene>
    <name evidence="4" type="ORF">H6G06_02735</name>
</gene>
<dbReference type="GO" id="GO:0000160">
    <property type="term" value="P:phosphorelay signal transduction system"/>
    <property type="evidence" value="ECO:0007669"/>
    <property type="project" value="InterPro"/>
</dbReference>
<keyword evidence="1 2" id="KW-0597">Phosphoprotein</keyword>
<evidence type="ECO:0000259" key="3">
    <source>
        <dbReference type="PROSITE" id="PS50110"/>
    </source>
</evidence>